<sequence length="150" mass="16337">HVSSQLRSSHNSAPTIGRQPNAPRELIHLPQGDDELKSANLLLVKDSSNSSITDWTALVRNLSGSQNGTVECVVLAADTNRAVLQVLPRQHTDSHTLSFGNQLDLSKFSRILANRLTASIYPAARIKSVMKHPSRNLPELKTESLVALNA</sequence>
<accession>A0A504YFR5</accession>
<feature type="non-terminal residue" evidence="2">
    <location>
        <position position="1"/>
    </location>
</feature>
<proteinExistence type="predicted"/>
<dbReference type="EMBL" id="SUNJ01010899">
    <property type="protein sequence ID" value="TPP59296.1"/>
    <property type="molecule type" value="Genomic_DNA"/>
</dbReference>
<dbReference type="OrthoDB" id="10469008at2759"/>
<evidence type="ECO:0000313" key="2">
    <source>
        <dbReference type="EMBL" id="TPP59296.1"/>
    </source>
</evidence>
<comment type="caution">
    <text evidence="2">The sequence shown here is derived from an EMBL/GenBank/DDBJ whole genome shotgun (WGS) entry which is preliminary data.</text>
</comment>
<dbReference type="AlphaFoldDB" id="A0A504YFR5"/>
<evidence type="ECO:0000313" key="3">
    <source>
        <dbReference type="Proteomes" id="UP000316759"/>
    </source>
</evidence>
<protein>
    <submittedName>
        <fullName evidence="2">Uncharacterized protein</fullName>
    </submittedName>
</protein>
<feature type="region of interest" description="Disordered" evidence="1">
    <location>
        <begin position="1"/>
        <end position="25"/>
    </location>
</feature>
<reference evidence="2 3" key="1">
    <citation type="submission" date="2019-04" db="EMBL/GenBank/DDBJ databases">
        <title>Annotation for the trematode Fasciola gigantica.</title>
        <authorList>
            <person name="Choi Y.-J."/>
        </authorList>
    </citation>
    <scope>NUCLEOTIDE SEQUENCE [LARGE SCALE GENOMIC DNA]</scope>
    <source>
        <strain evidence="2">Uganda_cow_1</strain>
    </source>
</reference>
<keyword evidence="3" id="KW-1185">Reference proteome</keyword>
<dbReference type="Proteomes" id="UP000316759">
    <property type="component" value="Unassembled WGS sequence"/>
</dbReference>
<gene>
    <name evidence="2" type="ORF">FGIG_09925</name>
</gene>
<feature type="compositionally biased region" description="Polar residues" evidence="1">
    <location>
        <begin position="1"/>
        <end position="14"/>
    </location>
</feature>
<evidence type="ECO:0000256" key="1">
    <source>
        <dbReference type="SAM" id="MobiDB-lite"/>
    </source>
</evidence>
<organism evidence="2 3">
    <name type="scientific">Fasciola gigantica</name>
    <name type="common">Giant liver fluke</name>
    <dbReference type="NCBI Taxonomy" id="46835"/>
    <lineage>
        <taxon>Eukaryota</taxon>
        <taxon>Metazoa</taxon>
        <taxon>Spiralia</taxon>
        <taxon>Lophotrochozoa</taxon>
        <taxon>Platyhelminthes</taxon>
        <taxon>Trematoda</taxon>
        <taxon>Digenea</taxon>
        <taxon>Plagiorchiida</taxon>
        <taxon>Echinostomata</taxon>
        <taxon>Echinostomatoidea</taxon>
        <taxon>Fasciolidae</taxon>
        <taxon>Fasciola</taxon>
    </lineage>
</organism>
<name>A0A504YFR5_FASGI</name>